<comment type="caution">
    <text evidence="7">The sequence shown here is derived from an EMBL/GenBank/DDBJ whole genome shotgun (WGS) entry which is preliminary data.</text>
</comment>
<accession>A0A927EE14</accession>
<evidence type="ECO:0000256" key="4">
    <source>
        <dbReference type="ARBA" id="ARBA00024446"/>
    </source>
</evidence>
<evidence type="ECO:0000313" key="8">
    <source>
        <dbReference type="Proteomes" id="UP000619295"/>
    </source>
</evidence>
<evidence type="ECO:0000256" key="1">
    <source>
        <dbReference type="ARBA" id="ARBA00022628"/>
    </source>
</evidence>
<comment type="pathway">
    <text evidence="5">Amine and polyamine degradation; ethanolamine degradation.</text>
</comment>
<name>A0A927EE14_9HYPH</name>
<dbReference type="Proteomes" id="UP000619295">
    <property type="component" value="Unassembled WGS sequence"/>
</dbReference>
<feature type="compositionally biased region" description="Basic and acidic residues" evidence="6">
    <location>
        <begin position="249"/>
        <end position="262"/>
    </location>
</feature>
<dbReference type="EC" id="4.3.1.7" evidence="5"/>
<comment type="subunit">
    <text evidence="5">The basic unit is a heterodimer which dimerizes to form tetramers. The heterotetramers trimerize; 6 large subunits form a core ring with 6 small subunits projecting outwards.</text>
</comment>
<organism evidence="7 8">
    <name type="scientific">Bosea spartocytisi</name>
    <dbReference type="NCBI Taxonomy" id="2773451"/>
    <lineage>
        <taxon>Bacteria</taxon>
        <taxon>Pseudomonadati</taxon>
        <taxon>Pseudomonadota</taxon>
        <taxon>Alphaproteobacteria</taxon>
        <taxon>Hyphomicrobiales</taxon>
        <taxon>Boseaceae</taxon>
        <taxon>Bosea</taxon>
    </lineage>
</organism>
<sequence length="272" mass="29052">MSERDRGEMERGKKADALWSRLAELTPARVALGRVGASLPTREVLRFQMAHAAARDAVHIALDIDALEAEVKALGSSCLRVRSDATQRDLYLRRPDLGRRLDQASATRLDGAAKHGCDLVIVIGDGLSSRAVAGNAPPLLAHLLAYCAHLGLSVAPVVLAEGARVALGDEIGERLAARMSLVLIGERPGLSAPDSLGAYLTLSPRRGLSDASRNCVSNIRPGGLDSEAAAYKIAWLMKRAFALNVTGTRLKDESDREPEPEIVRLSVRPTSA</sequence>
<keyword evidence="8" id="KW-1185">Reference proteome</keyword>
<dbReference type="GO" id="GO:0031419">
    <property type="term" value="F:cobalamin binding"/>
    <property type="evidence" value="ECO:0007669"/>
    <property type="project" value="UniProtKB-UniRule"/>
</dbReference>
<reference evidence="7" key="1">
    <citation type="submission" date="2020-09" db="EMBL/GenBank/DDBJ databases">
        <title>Bosea spartocytisi sp. nov. a root nodule endophyte of Spartocytisus supranubius in the high mountain ecosystem fo the Teide National Park (Canary Islands, Spain).</title>
        <authorList>
            <person name="Pulido-Suarez L."/>
            <person name="Peix A."/>
            <person name="Igual J.M."/>
            <person name="Socas-Perez N."/>
            <person name="Velazquez E."/>
            <person name="Flores-Felix J.D."/>
            <person name="Leon-Barrios M."/>
        </authorList>
    </citation>
    <scope>NUCLEOTIDE SEQUENCE</scope>
    <source>
        <strain evidence="7">SSUT16</strain>
    </source>
</reference>
<gene>
    <name evidence="5 7" type="primary">eutC</name>
    <name evidence="7" type="ORF">IED13_21670</name>
</gene>
<dbReference type="Pfam" id="PF05985">
    <property type="entry name" value="EutC"/>
    <property type="match status" value="1"/>
</dbReference>
<evidence type="ECO:0000256" key="3">
    <source>
        <dbReference type="ARBA" id="ARBA00023285"/>
    </source>
</evidence>
<dbReference type="GO" id="GO:0031471">
    <property type="term" value="C:ethanolamine degradation polyhedral organelle"/>
    <property type="evidence" value="ECO:0007669"/>
    <property type="project" value="UniProtKB-UniRule"/>
</dbReference>
<dbReference type="InterPro" id="IPR042255">
    <property type="entry name" value="EutC_N"/>
</dbReference>
<dbReference type="HAMAP" id="MF_00601">
    <property type="entry name" value="EutC"/>
    <property type="match status" value="1"/>
</dbReference>
<dbReference type="Gene3D" id="1.10.30.40">
    <property type="entry name" value="Ethanolamine ammonia-lyase light chain (EutC), N-terminal domain"/>
    <property type="match status" value="1"/>
</dbReference>
<dbReference type="NCBIfam" id="NF003971">
    <property type="entry name" value="PRK05465.1"/>
    <property type="match status" value="1"/>
</dbReference>
<dbReference type="PANTHER" id="PTHR39330">
    <property type="entry name" value="ETHANOLAMINE AMMONIA-LYASE LIGHT CHAIN"/>
    <property type="match status" value="1"/>
</dbReference>
<keyword evidence="4 5" id="KW-1283">Bacterial microcompartment</keyword>
<dbReference type="Gene3D" id="3.40.50.11240">
    <property type="entry name" value="Ethanolamine ammonia-lyase light chain (EutC)"/>
    <property type="match status" value="1"/>
</dbReference>
<comment type="similarity">
    <text evidence="5">Belongs to the EutC family.</text>
</comment>
<dbReference type="PIRSF" id="PIRSF018982">
    <property type="entry name" value="EutC"/>
    <property type="match status" value="1"/>
</dbReference>
<dbReference type="PANTHER" id="PTHR39330:SF1">
    <property type="entry name" value="ETHANOLAMINE AMMONIA-LYASE SMALL SUBUNIT"/>
    <property type="match status" value="1"/>
</dbReference>
<evidence type="ECO:0000256" key="5">
    <source>
        <dbReference type="HAMAP-Rule" id="MF_00601"/>
    </source>
</evidence>
<dbReference type="InterPro" id="IPR009246">
    <property type="entry name" value="EutC"/>
</dbReference>
<feature type="binding site" evidence="5">
    <location>
        <position position="186"/>
    </location>
    <ligand>
        <name>adenosylcob(III)alamin</name>
        <dbReference type="ChEBI" id="CHEBI:18408"/>
    </ligand>
</feature>
<evidence type="ECO:0000256" key="6">
    <source>
        <dbReference type="SAM" id="MobiDB-lite"/>
    </source>
</evidence>
<feature type="binding site" evidence="5">
    <location>
        <position position="215"/>
    </location>
    <ligand>
        <name>adenosylcob(III)alamin</name>
        <dbReference type="ChEBI" id="CHEBI:18408"/>
    </ligand>
</feature>
<dbReference type="GO" id="GO:0006520">
    <property type="term" value="P:amino acid metabolic process"/>
    <property type="evidence" value="ECO:0007669"/>
    <property type="project" value="InterPro"/>
</dbReference>
<feature type="binding site" evidence="5">
    <location>
        <position position="165"/>
    </location>
    <ligand>
        <name>adenosylcob(III)alamin</name>
        <dbReference type="ChEBI" id="CHEBI:18408"/>
    </ligand>
</feature>
<dbReference type="GO" id="GO:0008851">
    <property type="term" value="F:ethanolamine ammonia-lyase activity"/>
    <property type="evidence" value="ECO:0007669"/>
    <property type="project" value="UniProtKB-UniRule"/>
</dbReference>
<dbReference type="GO" id="GO:0009350">
    <property type="term" value="C:ethanolamine ammonia-lyase complex"/>
    <property type="evidence" value="ECO:0007669"/>
    <property type="project" value="UniProtKB-UniRule"/>
</dbReference>
<keyword evidence="1 5" id="KW-0846">Cobalamin</keyword>
<protein>
    <recommendedName>
        <fullName evidence="5">Ethanolamine ammonia-lyase small subunit</fullName>
        <shortName evidence="5">EAL small subunit</shortName>
        <ecNumber evidence="5">4.3.1.7</ecNumber>
    </recommendedName>
</protein>
<dbReference type="InterPro" id="IPR042251">
    <property type="entry name" value="EutC_C"/>
</dbReference>
<dbReference type="EMBL" id="JACXWY010000017">
    <property type="protein sequence ID" value="MBD3848315.1"/>
    <property type="molecule type" value="Genomic_DNA"/>
</dbReference>
<keyword evidence="3 5" id="KW-0170">Cobalt</keyword>
<evidence type="ECO:0000256" key="2">
    <source>
        <dbReference type="ARBA" id="ARBA00023239"/>
    </source>
</evidence>
<proteinExistence type="inferred from homology"/>
<dbReference type="AlphaFoldDB" id="A0A927EE14"/>
<comment type="catalytic activity">
    <reaction evidence="5">
        <text>ethanolamine = acetaldehyde + NH4(+)</text>
        <dbReference type="Rhea" id="RHEA:15313"/>
        <dbReference type="ChEBI" id="CHEBI:15343"/>
        <dbReference type="ChEBI" id="CHEBI:28938"/>
        <dbReference type="ChEBI" id="CHEBI:57603"/>
        <dbReference type="EC" id="4.3.1.7"/>
    </reaction>
</comment>
<feature type="region of interest" description="Disordered" evidence="6">
    <location>
        <begin position="249"/>
        <end position="272"/>
    </location>
</feature>
<dbReference type="GO" id="GO:0046336">
    <property type="term" value="P:ethanolamine catabolic process"/>
    <property type="evidence" value="ECO:0007669"/>
    <property type="project" value="UniProtKB-UniRule"/>
</dbReference>
<dbReference type="RefSeq" id="WP_191125437.1">
    <property type="nucleotide sequence ID" value="NZ_JACXWY010000017.1"/>
</dbReference>
<comment type="function">
    <text evidence="5">Catalyzes the deamination of various vicinal amino-alcohols to oxo compounds. Allows this organism to utilize ethanolamine as the sole source of nitrogen and carbon in the presence of external vitamin B12.</text>
</comment>
<keyword evidence="2 5" id="KW-0456">Lyase</keyword>
<comment type="cofactor">
    <cofactor evidence="5">
        <name>adenosylcob(III)alamin</name>
        <dbReference type="ChEBI" id="CHEBI:18408"/>
    </cofactor>
    <text evidence="5">Binds between the large and small subunits.</text>
</comment>
<comment type="subcellular location">
    <subcellularLocation>
        <location evidence="5">Bacterial microcompartment</location>
    </subcellularLocation>
</comment>
<evidence type="ECO:0000313" key="7">
    <source>
        <dbReference type="EMBL" id="MBD3848315.1"/>
    </source>
</evidence>